<gene>
    <name evidence="4" type="ORF">E0H73_30220</name>
</gene>
<evidence type="ECO:0000256" key="2">
    <source>
        <dbReference type="ARBA" id="ARBA00023315"/>
    </source>
</evidence>
<dbReference type="PANTHER" id="PTHR43877">
    <property type="entry name" value="AMINOALKYLPHOSPHONATE N-ACETYLTRANSFERASE-RELATED-RELATED"/>
    <property type="match status" value="1"/>
</dbReference>
<evidence type="ECO:0000256" key="1">
    <source>
        <dbReference type="ARBA" id="ARBA00022679"/>
    </source>
</evidence>
<dbReference type="Proteomes" id="UP000291144">
    <property type="component" value="Unassembled WGS sequence"/>
</dbReference>
<keyword evidence="5" id="KW-1185">Reference proteome</keyword>
<evidence type="ECO:0000259" key="3">
    <source>
        <dbReference type="PROSITE" id="PS51186"/>
    </source>
</evidence>
<dbReference type="Pfam" id="PF00583">
    <property type="entry name" value="Acetyltransf_1"/>
    <property type="match status" value="1"/>
</dbReference>
<dbReference type="AlphaFoldDB" id="A0A4V2MA26"/>
<dbReference type="InterPro" id="IPR050832">
    <property type="entry name" value="Bact_Acetyltransf"/>
</dbReference>
<organism evidence="4 5">
    <name type="scientific">Kribbella pittospori</name>
    <dbReference type="NCBI Taxonomy" id="722689"/>
    <lineage>
        <taxon>Bacteria</taxon>
        <taxon>Bacillati</taxon>
        <taxon>Actinomycetota</taxon>
        <taxon>Actinomycetes</taxon>
        <taxon>Propionibacteriales</taxon>
        <taxon>Kribbellaceae</taxon>
        <taxon>Kribbella</taxon>
    </lineage>
</organism>
<dbReference type="GO" id="GO:0016747">
    <property type="term" value="F:acyltransferase activity, transferring groups other than amino-acyl groups"/>
    <property type="evidence" value="ECO:0007669"/>
    <property type="project" value="InterPro"/>
</dbReference>
<reference evidence="4 5" key="1">
    <citation type="submission" date="2019-02" db="EMBL/GenBank/DDBJ databases">
        <title>Kribbella capetownensis sp. nov. and Kribbella speibonae sp. nov., isolated from soil.</title>
        <authorList>
            <person name="Curtis S.M."/>
            <person name="Norton I."/>
            <person name="Everest G.J."/>
            <person name="Meyers P.R."/>
        </authorList>
    </citation>
    <scope>NUCLEOTIDE SEQUENCE [LARGE SCALE GENOMIC DNA]</scope>
    <source>
        <strain evidence="4 5">NRRL B-24813</strain>
    </source>
</reference>
<dbReference type="SUPFAM" id="SSF55729">
    <property type="entry name" value="Acyl-CoA N-acyltransferases (Nat)"/>
    <property type="match status" value="1"/>
</dbReference>
<evidence type="ECO:0000313" key="4">
    <source>
        <dbReference type="EMBL" id="TCC57642.1"/>
    </source>
</evidence>
<dbReference type="InterPro" id="IPR016181">
    <property type="entry name" value="Acyl_CoA_acyltransferase"/>
</dbReference>
<evidence type="ECO:0000313" key="5">
    <source>
        <dbReference type="Proteomes" id="UP000291144"/>
    </source>
</evidence>
<proteinExistence type="predicted"/>
<name>A0A4V2MA26_9ACTN</name>
<dbReference type="PROSITE" id="PS51186">
    <property type="entry name" value="GNAT"/>
    <property type="match status" value="1"/>
</dbReference>
<keyword evidence="2" id="KW-0012">Acyltransferase</keyword>
<protein>
    <submittedName>
        <fullName evidence="4">N-acetyltransferase</fullName>
    </submittedName>
</protein>
<dbReference type="OrthoDB" id="3172472at2"/>
<dbReference type="RefSeq" id="WP_131361991.1">
    <property type="nucleotide sequence ID" value="NZ_SJKB01000010.1"/>
</dbReference>
<dbReference type="PANTHER" id="PTHR43877:SF1">
    <property type="entry name" value="ACETYLTRANSFERASE"/>
    <property type="match status" value="1"/>
</dbReference>
<feature type="domain" description="N-acetyltransferase" evidence="3">
    <location>
        <begin position="8"/>
        <end position="153"/>
    </location>
</feature>
<sequence>MVEEVVQYRFRPATGDDDAFVYELHRAAMGAVVEATWGPWDEAVQRGFHERSFSPDRLQIVMVGEVEAGAVDAEFETPTVFYIGRIEILPRFQGLGLGSRILRELLAAARGRGAAAAELHVLKANRARSLYERLGFVVIADEDPKFRMRLELPDAGDAATEH</sequence>
<keyword evidence="1 4" id="KW-0808">Transferase</keyword>
<dbReference type="InterPro" id="IPR000182">
    <property type="entry name" value="GNAT_dom"/>
</dbReference>
<dbReference type="EMBL" id="SJKB01000010">
    <property type="protein sequence ID" value="TCC57642.1"/>
    <property type="molecule type" value="Genomic_DNA"/>
</dbReference>
<dbReference type="Gene3D" id="3.40.630.30">
    <property type="match status" value="1"/>
</dbReference>
<comment type="caution">
    <text evidence="4">The sequence shown here is derived from an EMBL/GenBank/DDBJ whole genome shotgun (WGS) entry which is preliminary data.</text>
</comment>
<accession>A0A4V2MA26</accession>